<accession>A0A517YLF6</accession>
<organism evidence="1 2">
    <name type="scientific">Anatilimnocola aggregata</name>
    <dbReference type="NCBI Taxonomy" id="2528021"/>
    <lineage>
        <taxon>Bacteria</taxon>
        <taxon>Pseudomonadati</taxon>
        <taxon>Planctomycetota</taxon>
        <taxon>Planctomycetia</taxon>
        <taxon>Pirellulales</taxon>
        <taxon>Pirellulaceae</taxon>
        <taxon>Anatilimnocola</taxon>
    </lineage>
</organism>
<proteinExistence type="predicted"/>
<keyword evidence="2" id="KW-1185">Reference proteome</keyword>
<gene>
    <name evidence="1" type="ORF">ETAA8_62140</name>
</gene>
<dbReference type="AlphaFoldDB" id="A0A517YLF6"/>
<name>A0A517YLF6_9BACT</name>
<dbReference type="KEGG" id="aagg:ETAA8_62140"/>
<sequence>MSSHAILIVNGKKHSVSDGCLAIAMLYLIDAASSDLQESEQGNAEKLSGWWNDRATTGIYYLDVESELREVEVPHVDFQRLAKAALERMSQEEGEFLNRDKCTRLTAAVGRKDETCHTPPLREILGILAG</sequence>
<protein>
    <submittedName>
        <fullName evidence="1">Uncharacterized protein</fullName>
    </submittedName>
</protein>
<evidence type="ECO:0000313" key="1">
    <source>
        <dbReference type="EMBL" id="QDU31061.1"/>
    </source>
</evidence>
<dbReference type="Proteomes" id="UP000315017">
    <property type="component" value="Chromosome"/>
</dbReference>
<evidence type="ECO:0000313" key="2">
    <source>
        <dbReference type="Proteomes" id="UP000315017"/>
    </source>
</evidence>
<dbReference type="EMBL" id="CP036274">
    <property type="protein sequence ID" value="QDU31061.1"/>
    <property type="molecule type" value="Genomic_DNA"/>
</dbReference>
<reference evidence="1 2" key="1">
    <citation type="submission" date="2019-02" db="EMBL/GenBank/DDBJ databases">
        <title>Deep-cultivation of Planctomycetes and their phenomic and genomic characterization uncovers novel biology.</title>
        <authorList>
            <person name="Wiegand S."/>
            <person name="Jogler M."/>
            <person name="Boedeker C."/>
            <person name="Pinto D."/>
            <person name="Vollmers J."/>
            <person name="Rivas-Marin E."/>
            <person name="Kohn T."/>
            <person name="Peeters S.H."/>
            <person name="Heuer A."/>
            <person name="Rast P."/>
            <person name="Oberbeckmann S."/>
            <person name="Bunk B."/>
            <person name="Jeske O."/>
            <person name="Meyerdierks A."/>
            <person name="Storesund J.E."/>
            <person name="Kallscheuer N."/>
            <person name="Luecker S."/>
            <person name="Lage O.M."/>
            <person name="Pohl T."/>
            <person name="Merkel B.J."/>
            <person name="Hornburger P."/>
            <person name="Mueller R.-W."/>
            <person name="Bruemmer F."/>
            <person name="Labrenz M."/>
            <person name="Spormann A.M."/>
            <person name="Op den Camp H."/>
            <person name="Overmann J."/>
            <person name="Amann R."/>
            <person name="Jetten M.S.M."/>
            <person name="Mascher T."/>
            <person name="Medema M.H."/>
            <person name="Devos D.P."/>
            <person name="Kaster A.-K."/>
            <person name="Ovreas L."/>
            <person name="Rohde M."/>
            <person name="Galperin M.Y."/>
            <person name="Jogler C."/>
        </authorList>
    </citation>
    <scope>NUCLEOTIDE SEQUENCE [LARGE SCALE GENOMIC DNA]</scope>
    <source>
        <strain evidence="1 2">ETA_A8</strain>
    </source>
</reference>